<proteinExistence type="predicted"/>
<dbReference type="HOGENOM" id="CLU_2641438_0_0_1"/>
<keyword evidence="2" id="KW-1185">Reference proteome</keyword>
<organism evidence="1 2">
    <name type="scientific">Amborella trichopoda</name>
    <dbReference type="NCBI Taxonomy" id="13333"/>
    <lineage>
        <taxon>Eukaryota</taxon>
        <taxon>Viridiplantae</taxon>
        <taxon>Streptophyta</taxon>
        <taxon>Embryophyta</taxon>
        <taxon>Tracheophyta</taxon>
        <taxon>Spermatophyta</taxon>
        <taxon>Magnoliopsida</taxon>
        <taxon>Amborellales</taxon>
        <taxon>Amborellaceae</taxon>
        <taxon>Amborella</taxon>
    </lineage>
</organism>
<name>U5DD93_AMBTC</name>
<dbReference type="Gramene" id="ERN20185">
    <property type="protein sequence ID" value="ERN20185"/>
    <property type="gene ID" value="AMTR_s00066p00110820"/>
</dbReference>
<evidence type="ECO:0000313" key="2">
    <source>
        <dbReference type="Proteomes" id="UP000017836"/>
    </source>
</evidence>
<dbReference type="AlphaFoldDB" id="U5DD93"/>
<reference evidence="2" key="1">
    <citation type="journal article" date="2013" name="Science">
        <title>The Amborella genome and the evolution of flowering plants.</title>
        <authorList>
            <consortium name="Amborella Genome Project"/>
        </authorList>
    </citation>
    <scope>NUCLEOTIDE SEQUENCE [LARGE SCALE GENOMIC DNA]</scope>
</reference>
<dbReference type="EMBL" id="KI392060">
    <property type="protein sequence ID" value="ERN20185.1"/>
    <property type="molecule type" value="Genomic_DNA"/>
</dbReference>
<gene>
    <name evidence="1" type="ORF">AMTR_s00066p00110820</name>
</gene>
<accession>U5DD93</accession>
<dbReference type="Proteomes" id="UP000017836">
    <property type="component" value="Unassembled WGS sequence"/>
</dbReference>
<protein>
    <submittedName>
        <fullName evidence="1">Uncharacterized protein</fullName>
    </submittedName>
</protein>
<sequence>MCSRCSACGVSRCPVSESFPHMTAFDDSLIAGPLQSDFVPKNDRRVYAVPDSKGGASNHNSYFGWKSTSGSASGFHR</sequence>
<evidence type="ECO:0000313" key="1">
    <source>
        <dbReference type="EMBL" id="ERN20185.1"/>
    </source>
</evidence>